<evidence type="ECO:0000259" key="1">
    <source>
        <dbReference type="Pfam" id="PF04326"/>
    </source>
</evidence>
<protein>
    <recommendedName>
        <fullName evidence="1">Schlafen AlbA-2 domain-containing protein</fullName>
    </recommendedName>
</protein>
<organism evidence="2">
    <name type="scientific">marine sediment metagenome</name>
    <dbReference type="NCBI Taxonomy" id="412755"/>
    <lineage>
        <taxon>unclassified sequences</taxon>
        <taxon>metagenomes</taxon>
        <taxon>ecological metagenomes</taxon>
    </lineage>
</organism>
<dbReference type="GO" id="GO:0003677">
    <property type="term" value="F:DNA binding"/>
    <property type="evidence" value="ECO:0007669"/>
    <property type="project" value="InterPro"/>
</dbReference>
<dbReference type="AlphaFoldDB" id="A0A0F8WHP6"/>
<sequence length="271" mass="30772">MARQLKLNFEAKPERLLSPDEIFSQADENLLRKLAEDRRIERKASAFTGSKLGEYVCMWANTSPDGGLMVSGMEDDGAFGGCNRLSSQQINKLEKVPREFCPDAKVDTKRVPVRNRDAKQDFVLLFRVKYHPDLVVRTTSGKSFVRKGDSKFSLKPEEVRELQADKGEISFEQRDCNLAYPADFDEEAIGHYVAQVRESRGLSEDLSDAEVLDVRHLGRIERGTFVPSYACALLFAKDPLRLIPGCKIRFQRFEGEQERTGDKYNAVKDVI</sequence>
<dbReference type="PANTHER" id="PTHR30595:SF6">
    <property type="entry name" value="SCHLAFEN ALBA-2 DOMAIN-CONTAINING PROTEIN"/>
    <property type="match status" value="1"/>
</dbReference>
<dbReference type="PANTHER" id="PTHR30595">
    <property type="entry name" value="GLPR-RELATED TRANSCRIPTIONAL REPRESSOR"/>
    <property type="match status" value="1"/>
</dbReference>
<dbReference type="InterPro" id="IPR010982">
    <property type="entry name" value="Lambda_DNA-bd_dom_sf"/>
</dbReference>
<comment type="caution">
    <text evidence="2">The sequence shown here is derived from an EMBL/GenBank/DDBJ whole genome shotgun (WGS) entry which is preliminary data.</text>
</comment>
<dbReference type="SUPFAM" id="SSF47413">
    <property type="entry name" value="lambda repressor-like DNA-binding domains"/>
    <property type="match status" value="1"/>
</dbReference>
<reference evidence="2" key="1">
    <citation type="journal article" date="2015" name="Nature">
        <title>Complex archaea that bridge the gap between prokaryotes and eukaryotes.</title>
        <authorList>
            <person name="Spang A."/>
            <person name="Saw J.H."/>
            <person name="Jorgensen S.L."/>
            <person name="Zaremba-Niedzwiedzka K."/>
            <person name="Martijn J."/>
            <person name="Lind A.E."/>
            <person name="van Eijk R."/>
            <person name="Schleper C."/>
            <person name="Guy L."/>
            <person name="Ettema T.J."/>
        </authorList>
    </citation>
    <scope>NUCLEOTIDE SEQUENCE</scope>
</reference>
<dbReference type="InterPro" id="IPR038461">
    <property type="entry name" value="Schlafen_AlbA_2_dom_sf"/>
</dbReference>
<feature type="non-terminal residue" evidence="2">
    <location>
        <position position="271"/>
    </location>
</feature>
<dbReference type="InterPro" id="IPR007421">
    <property type="entry name" value="Schlafen_AlbA_2_dom"/>
</dbReference>
<evidence type="ECO:0000313" key="2">
    <source>
        <dbReference type="EMBL" id="KKK47705.1"/>
    </source>
</evidence>
<accession>A0A0F8WHP6</accession>
<dbReference type="Gene3D" id="3.30.950.30">
    <property type="entry name" value="Schlafen, AAA domain"/>
    <property type="match status" value="1"/>
</dbReference>
<dbReference type="Pfam" id="PF04326">
    <property type="entry name" value="SLFN_AlbA_2"/>
    <property type="match status" value="1"/>
</dbReference>
<name>A0A0F8WHP6_9ZZZZ</name>
<gene>
    <name evidence="2" type="ORF">LCGC14_3152480</name>
</gene>
<dbReference type="EMBL" id="LAZR01069436">
    <property type="protein sequence ID" value="KKK47705.1"/>
    <property type="molecule type" value="Genomic_DNA"/>
</dbReference>
<feature type="domain" description="Schlafen AlbA-2" evidence="1">
    <location>
        <begin position="36"/>
        <end position="152"/>
    </location>
</feature>
<proteinExistence type="predicted"/>